<evidence type="ECO:0000313" key="3">
    <source>
        <dbReference type="Proteomes" id="UP000266677"/>
    </source>
</evidence>
<sequence length="73" mass="7871">MIGRSEKDLRITRVVRIHLRDSAFGAGTDGMPGNRSSAAEFGEISDDPRMVTTRDRSDAAAVPGWVRAGRGRG</sequence>
<evidence type="ECO:0000313" key="2">
    <source>
        <dbReference type="EMBL" id="RJO69306.1"/>
    </source>
</evidence>
<accession>A0A3A4KAX4</accession>
<dbReference type="AlphaFoldDB" id="A0A3A4KAX4"/>
<feature type="compositionally biased region" description="Basic and acidic residues" evidence="1">
    <location>
        <begin position="46"/>
        <end position="58"/>
    </location>
</feature>
<proteinExistence type="predicted"/>
<dbReference type="EMBL" id="QZFU01000045">
    <property type="protein sequence ID" value="RJO69306.1"/>
    <property type="molecule type" value="Genomic_DNA"/>
</dbReference>
<protein>
    <submittedName>
        <fullName evidence="2">Uncharacterized protein</fullName>
    </submittedName>
</protein>
<gene>
    <name evidence="2" type="ORF">D5S18_32220</name>
</gene>
<comment type="caution">
    <text evidence="2">The sequence shown here is derived from an EMBL/GenBank/DDBJ whole genome shotgun (WGS) entry which is preliminary data.</text>
</comment>
<feature type="region of interest" description="Disordered" evidence="1">
    <location>
        <begin position="23"/>
        <end position="73"/>
    </location>
</feature>
<keyword evidence="3" id="KW-1185">Reference proteome</keyword>
<dbReference type="Proteomes" id="UP000266677">
    <property type="component" value="Unassembled WGS sequence"/>
</dbReference>
<reference evidence="2 3" key="1">
    <citation type="submission" date="2018-09" db="EMBL/GenBank/DDBJ databases">
        <title>YIM PH21274 draft genome.</title>
        <authorList>
            <person name="Miao C."/>
        </authorList>
    </citation>
    <scope>NUCLEOTIDE SEQUENCE [LARGE SCALE GENOMIC DNA]</scope>
    <source>
        <strain evidence="2 3">YIM PH 21724</strain>
    </source>
</reference>
<name>A0A3A4KAX4_9NOCA</name>
<evidence type="ECO:0000256" key="1">
    <source>
        <dbReference type="SAM" id="MobiDB-lite"/>
    </source>
</evidence>
<organism evidence="2 3">
    <name type="scientific">Nocardia panacis</name>
    <dbReference type="NCBI Taxonomy" id="2340916"/>
    <lineage>
        <taxon>Bacteria</taxon>
        <taxon>Bacillati</taxon>
        <taxon>Actinomycetota</taxon>
        <taxon>Actinomycetes</taxon>
        <taxon>Mycobacteriales</taxon>
        <taxon>Nocardiaceae</taxon>
        <taxon>Nocardia</taxon>
    </lineage>
</organism>